<feature type="domain" description="DUF6598" evidence="8">
    <location>
        <begin position="155"/>
        <end position="393"/>
    </location>
</feature>
<dbReference type="EMBL" id="JAACJN010000021">
    <property type="protein sequence ID" value="KAF5389600.1"/>
    <property type="molecule type" value="Genomic_DNA"/>
</dbReference>
<dbReference type="Proteomes" id="UP000518752">
    <property type="component" value="Unassembled WGS sequence"/>
</dbReference>
<feature type="coiled-coil region" evidence="6">
    <location>
        <begin position="588"/>
        <end position="615"/>
    </location>
</feature>
<dbReference type="InterPro" id="IPR017988">
    <property type="entry name" value="Ribosome_inactivat_prot_CS"/>
</dbReference>
<evidence type="ECO:0000256" key="6">
    <source>
        <dbReference type="SAM" id="Coils"/>
    </source>
</evidence>
<gene>
    <name evidence="9" type="ORF">D9757_004238</name>
</gene>
<dbReference type="InterPro" id="IPR046533">
    <property type="entry name" value="DUF6598"/>
</dbReference>
<dbReference type="InterPro" id="IPR017989">
    <property type="entry name" value="Ribosome_inactivat_1/2"/>
</dbReference>
<dbReference type="AlphaFoldDB" id="A0A8H5MCP5"/>
<feature type="compositionally biased region" description="Basic residues" evidence="7">
    <location>
        <begin position="693"/>
        <end position="713"/>
    </location>
</feature>
<dbReference type="InterPro" id="IPR001574">
    <property type="entry name" value="Ribosome_inactivat_prot"/>
</dbReference>
<keyword evidence="3" id="KW-0378">Hydrolase</keyword>
<dbReference type="Pfam" id="PF20241">
    <property type="entry name" value="DUF6598"/>
    <property type="match status" value="1"/>
</dbReference>
<feature type="region of interest" description="Disordered" evidence="7">
    <location>
        <begin position="615"/>
        <end position="640"/>
    </location>
</feature>
<evidence type="ECO:0000256" key="1">
    <source>
        <dbReference type="ARBA" id="ARBA00000237"/>
    </source>
</evidence>
<reference evidence="9 10" key="1">
    <citation type="journal article" date="2020" name="ISME J.">
        <title>Uncovering the hidden diversity of litter-decomposition mechanisms in mushroom-forming fungi.</title>
        <authorList>
            <person name="Floudas D."/>
            <person name="Bentzer J."/>
            <person name="Ahren D."/>
            <person name="Johansson T."/>
            <person name="Persson P."/>
            <person name="Tunlid A."/>
        </authorList>
    </citation>
    <scope>NUCLEOTIDE SEQUENCE [LARGE SCALE GENOMIC DNA]</scope>
    <source>
        <strain evidence="9 10">CBS 406.79</strain>
    </source>
</reference>
<evidence type="ECO:0000256" key="2">
    <source>
        <dbReference type="ARBA" id="ARBA00022656"/>
    </source>
</evidence>
<evidence type="ECO:0000259" key="8">
    <source>
        <dbReference type="Pfam" id="PF20241"/>
    </source>
</evidence>
<comment type="caution">
    <text evidence="9">The sequence shown here is derived from an EMBL/GenBank/DDBJ whole genome shotgun (WGS) entry which is preliminary data.</text>
</comment>
<dbReference type="PROSITE" id="PS00275">
    <property type="entry name" value="SHIGA_RICIN"/>
    <property type="match status" value="1"/>
</dbReference>
<feature type="region of interest" description="Disordered" evidence="7">
    <location>
        <begin position="550"/>
        <end position="569"/>
    </location>
</feature>
<proteinExistence type="predicted"/>
<feature type="compositionally biased region" description="Polar residues" evidence="7">
    <location>
        <begin position="462"/>
        <end position="471"/>
    </location>
</feature>
<dbReference type="OrthoDB" id="4927890at2759"/>
<evidence type="ECO:0000256" key="7">
    <source>
        <dbReference type="SAM" id="MobiDB-lite"/>
    </source>
</evidence>
<dbReference type="GO" id="GO:0017148">
    <property type="term" value="P:negative regulation of translation"/>
    <property type="evidence" value="ECO:0007669"/>
    <property type="project" value="UniProtKB-KW"/>
</dbReference>
<name>A0A8H5MCP5_9AGAR</name>
<feature type="compositionally biased region" description="Polar residues" evidence="7">
    <location>
        <begin position="479"/>
        <end position="490"/>
    </location>
</feature>
<dbReference type="PRINTS" id="PR00396">
    <property type="entry name" value="SHIGARICIN"/>
</dbReference>
<organism evidence="9 10">
    <name type="scientific">Collybiopsis confluens</name>
    <dbReference type="NCBI Taxonomy" id="2823264"/>
    <lineage>
        <taxon>Eukaryota</taxon>
        <taxon>Fungi</taxon>
        <taxon>Dikarya</taxon>
        <taxon>Basidiomycota</taxon>
        <taxon>Agaricomycotina</taxon>
        <taxon>Agaricomycetes</taxon>
        <taxon>Agaricomycetidae</taxon>
        <taxon>Agaricales</taxon>
        <taxon>Marasmiineae</taxon>
        <taxon>Omphalotaceae</taxon>
        <taxon>Collybiopsis</taxon>
    </lineage>
</organism>
<feature type="region of interest" description="Disordered" evidence="7">
    <location>
        <begin position="672"/>
        <end position="896"/>
    </location>
</feature>
<accession>A0A8H5MCP5</accession>
<evidence type="ECO:0000313" key="9">
    <source>
        <dbReference type="EMBL" id="KAF5389600.1"/>
    </source>
</evidence>
<evidence type="ECO:0000313" key="10">
    <source>
        <dbReference type="Proteomes" id="UP000518752"/>
    </source>
</evidence>
<keyword evidence="6" id="KW-0175">Coiled coil</keyword>
<dbReference type="GO" id="GO:0030598">
    <property type="term" value="F:rRNA N-glycosylase activity"/>
    <property type="evidence" value="ECO:0007669"/>
    <property type="project" value="UniProtKB-EC"/>
</dbReference>
<sequence length="896" mass="97615">MSGAPPVIVDPNTTTEFLPFGANYNNLTGPAGITLSDVPLGTTSIAGAITTLSLNNPNSNRARAILIIVFTISEASRFRAISDLIVRSWYTGSTPGDLTPLVLNWARMSSAVQRTRNDGHTFDFDTAGISSFAGAILALGIMHLANPGPGGGQPLLEIFSVTVNNIDGENPGDLYGTITVTDSAGTENIWVRTQQNHISIKPGDTIPLEGPSRPLYAADEFYIDVDLFDYDSVSSNESIAKGTISFNAYDYYATSDVLHHDQVSGDHGSVSVSYMAITDALYAQISVILINGDNENPADVYGRITGNNGFATFALFGKASNESVSVKPQDPIPLSRAIVAVPTDQKLEINVLLWDHDSTNPDDEIANGFANFSPLYKQSASDTIKGVYGSIQVRDGMQRENTKSSNYTLYLLSKTLRPLPLEYAQLDLLDLSDLDPKSRKSLLSSKKFLVMSSRYNLRNHANRASPQSGSGSEHDNNQKAETQTSATLNTAGFIKNSRSGARDARSYRDVVSSRTAQANADAVRSSDLESNSPSAPGARIVVQTTVEGNNNELSSDLSSLSESGENHSLSSVNALRPRFNFEQANKLTKEQQATVKAAEELLTDSQRENIRKRAELLKKQEPQRNCSPSPQPGPSSYVAKGKFVDNNHEISDEELNIEAQRKALDKYNAIRDATRNDNSLSSPSDSDDMEEKKRHRHRKSQNGSTKRKERRTKTQNQSEESEVEQPHGRSLAQTLRPMSSVYQKQLRRTGKRHTLSHRHEREPSTQPVAQLPRKSSLARALRPDKQSRHNSKKTKENKSKFSSGSDGDECGESDTSPLSSSSSDKSSSRGEGSASSNDSESDPSSSSSSSSESSSSSGSDESNSNEHSSKSSGGYHRRRNKRSKSSKRKEKKPKSV</sequence>
<dbReference type="PANTHER" id="PTHR33453">
    <property type="match status" value="1"/>
</dbReference>
<protein>
    <recommendedName>
        <fullName evidence="8">DUF6598 domain-containing protein</fullName>
    </recommendedName>
</protein>
<keyword evidence="10" id="KW-1185">Reference proteome</keyword>
<dbReference type="InterPro" id="IPR036041">
    <property type="entry name" value="Ribosome-inact_prot_sf"/>
</dbReference>
<feature type="region of interest" description="Disordered" evidence="7">
    <location>
        <begin position="461"/>
        <end position="537"/>
    </location>
</feature>
<keyword evidence="2" id="KW-0800">Toxin</keyword>
<dbReference type="Pfam" id="PF00161">
    <property type="entry name" value="RIP"/>
    <property type="match status" value="1"/>
</dbReference>
<evidence type="ECO:0000256" key="5">
    <source>
        <dbReference type="ARBA" id="ARBA00023193"/>
    </source>
</evidence>
<dbReference type="SUPFAM" id="SSF56371">
    <property type="entry name" value="Ribosome inactivating proteins (RIP)"/>
    <property type="match status" value="1"/>
</dbReference>
<feature type="compositionally biased region" description="Low complexity" evidence="7">
    <location>
        <begin position="550"/>
        <end position="563"/>
    </location>
</feature>
<dbReference type="Gene3D" id="3.40.420.10">
    <property type="entry name" value="Ricin (A subunit), domain 1"/>
    <property type="match status" value="1"/>
</dbReference>
<feature type="compositionally biased region" description="Basic and acidic residues" evidence="7">
    <location>
        <begin position="781"/>
        <end position="799"/>
    </location>
</feature>
<dbReference type="PANTHER" id="PTHR33453:SF34">
    <property type="entry name" value="RIBOSOME-INACTIVATING PROTEIN"/>
    <property type="match status" value="1"/>
</dbReference>
<feature type="compositionally biased region" description="Basic residues" evidence="7">
    <location>
        <begin position="875"/>
        <end position="896"/>
    </location>
</feature>
<comment type="catalytic activity">
    <reaction evidence="1">
        <text>Endohydrolysis of the N-glycosidic bond at one specific adenosine on the 28S rRNA.</text>
        <dbReference type="EC" id="3.2.2.22"/>
    </reaction>
</comment>
<keyword evidence="4" id="KW-0611">Plant defense</keyword>
<feature type="compositionally biased region" description="Polar residues" evidence="7">
    <location>
        <begin position="731"/>
        <end position="743"/>
    </location>
</feature>
<dbReference type="InterPro" id="IPR016138">
    <property type="entry name" value="Ribosome_inactivat_prot_sub1"/>
</dbReference>
<evidence type="ECO:0000256" key="3">
    <source>
        <dbReference type="ARBA" id="ARBA00022801"/>
    </source>
</evidence>
<dbReference type="GO" id="GO:0090729">
    <property type="term" value="F:toxin activity"/>
    <property type="evidence" value="ECO:0007669"/>
    <property type="project" value="UniProtKB-KW"/>
</dbReference>
<feature type="compositionally biased region" description="Low complexity" evidence="7">
    <location>
        <begin position="813"/>
        <end position="874"/>
    </location>
</feature>
<evidence type="ECO:0000256" key="4">
    <source>
        <dbReference type="ARBA" id="ARBA00022821"/>
    </source>
</evidence>
<keyword evidence="5" id="KW-0652">Protein synthesis inhibitor</keyword>
<feature type="compositionally biased region" description="Basic residues" evidence="7">
    <location>
        <begin position="745"/>
        <end position="756"/>
    </location>
</feature>